<keyword evidence="2" id="KW-0378">Hydrolase</keyword>
<comment type="caution">
    <text evidence="5">The sequence shown here is derived from an EMBL/GenBank/DDBJ whole genome shotgun (WGS) entry which is preliminary data.</text>
</comment>
<dbReference type="InterPro" id="IPR036881">
    <property type="entry name" value="Glyco_hydro_3_C_sf"/>
</dbReference>
<dbReference type="Gene3D" id="2.60.40.10">
    <property type="entry name" value="Immunoglobulins"/>
    <property type="match status" value="1"/>
</dbReference>
<keyword evidence="6" id="KW-1185">Reference proteome</keyword>
<dbReference type="EMBL" id="JACBZD010000001">
    <property type="protein sequence ID" value="NYI06373.1"/>
    <property type="molecule type" value="Genomic_DNA"/>
</dbReference>
<organism evidence="5 6">
    <name type="scientific">Allostreptomyces psammosilenae</name>
    <dbReference type="NCBI Taxonomy" id="1892865"/>
    <lineage>
        <taxon>Bacteria</taxon>
        <taxon>Bacillati</taxon>
        <taxon>Actinomycetota</taxon>
        <taxon>Actinomycetes</taxon>
        <taxon>Kitasatosporales</taxon>
        <taxon>Streptomycetaceae</taxon>
        <taxon>Allostreptomyces</taxon>
    </lineage>
</organism>
<dbReference type="SMART" id="SM01217">
    <property type="entry name" value="Fn3_like"/>
    <property type="match status" value="1"/>
</dbReference>
<dbReference type="InterPro" id="IPR001764">
    <property type="entry name" value="Glyco_hydro_3_N"/>
</dbReference>
<dbReference type="InterPro" id="IPR036962">
    <property type="entry name" value="Glyco_hydro_3_N_sf"/>
</dbReference>
<comment type="similarity">
    <text evidence="1">Belongs to the glycosyl hydrolase 3 family.</text>
</comment>
<evidence type="ECO:0000256" key="3">
    <source>
        <dbReference type="SAM" id="MobiDB-lite"/>
    </source>
</evidence>
<feature type="domain" description="Fibronectin type III-like" evidence="4">
    <location>
        <begin position="719"/>
        <end position="788"/>
    </location>
</feature>
<dbReference type="InterPro" id="IPR017853">
    <property type="entry name" value="GH"/>
</dbReference>
<dbReference type="GO" id="GO:0005975">
    <property type="term" value="P:carbohydrate metabolic process"/>
    <property type="evidence" value="ECO:0007669"/>
    <property type="project" value="InterPro"/>
</dbReference>
<dbReference type="PANTHER" id="PTHR42715">
    <property type="entry name" value="BETA-GLUCOSIDASE"/>
    <property type="match status" value="1"/>
</dbReference>
<dbReference type="FunFam" id="3.20.20.300:FF:000011">
    <property type="entry name" value="Glycosyl hydrolase"/>
    <property type="match status" value="1"/>
</dbReference>
<accession>A0A852ZVF4</accession>
<dbReference type="SUPFAM" id="SSF52279">
    <property type="entry name" value="Beta-D-glucan exohydrolase, C-terminal domain"/>
    <property type="match status" value="1"/>
</dbReference>
<dbReference type="Gene3D" id="3.40.50.1700">
    <property type="entry name" value="Glycoside hydrolase family 3 C-terminal domain"/>
    <property type="match status" value="1"/>
</dbReference>
<dbReference type="PANTHER" id="PTHR42715:SF10">
    <property type="entry name" value="BETA-GLUCOSIDASE"/>
    <property type="match status" value="1"/>
</dbReference>
<dbReference type="PRINTS" id="PR00133">
    <property type="entry name" value="GLHYDRLASE3"/>
</dbReference>
<evidence type="ECO:0000259" key="4">
    <source>
        <dbReference type="SMART" id="SM01217"/>
    </source>
</evidence>
<dbReference type="InterPro" id="IPR026891">
    <property type="entry name" value="Fn3-like"/>
</dbReference>
<sequence>MEQIPTTATTAGAVGTDGTGAPAGTPVPAAPAASPAAGHPDAPWRDPARPVRERVADLMSRMTLEEKVHQLGSIWVAATVDGQGVAPHQDDLADDSPPWEQAIADGLGQLTRVFGTRPVEPSAGVRSLIASQREIAAANRFGIPAVAHEECLAGFTAWGATIYPVPLAWGAAFDPELVGEMAAAIGRDMRGVGVHQGLSPVLDVVRDLRWGRVEETIGEDPYLVGTIGAAYVRGLESAGIIATLKHFAGYSASRTGRNHAPVSMGPREYADVVLPPFEIALREGGARSVMQAYTDTDGLPSAANGELLTTLLRDRWGFDGTVVADYFGVSFLETLHRVAADPGDAGAQALAAGVDIELPNVRCYGEPLVERVRSGEVPEALVDRALERVLRQKCELGLLDADWRPEPVALRGADGALDEAAADALDLDPAGNRELARRLARESVVLLANDSGLLPLTTPPGRLAVVGPLADSALGMQGCYSFPAHVGTLHPDWPMGVSVPTVLDALRDGLGATQTTHVAGCDVRGEDRSGIPAAVEAAAVADLCVVAVGDLAGLFGRGTSGEGCDAPDLTLPGVQRELVEAVLDTGTPVVLLVVSGRPYALGGLAERAAAVVQTFFPGEEGATAIADVLSGRVNPSGRLPVSVPRTPGGQPWTYLNPPLGQANEVSALDPTPLFPFGHGLSYTRFGYRDLTLDAAEVPVDGEVEIACTVVNEGDRAGTEVVQLYLGDPVAQVVRPVTLLAGYARVDLEPGAAARVRFRLHADRTSFTGREGRRIVEPGRIEVRIGRSSADTALADAFTLTGKVREVGHDRVLTTPVEVTAVEITPAG</sequence>
<evidence type="ECO:0000313" key="5">
    <source>
        <dbReference type="EMBL" id="NYI06373.1"/>
    </source>
</evidence>
<feature type="region of interest" description="Disordered" evidence="3">
    <location>
        <begin position="1"/>
        <end position="47"/>
    </location>
</feature>
<protein>
    <submittedName>
        <fullName evidence="5">Beta-xylosidase</fullName>
    </submittedName>
</protein>
<dbReference type="RefSeq" id="WP_179814965.1">
    <property type="nucleotide sequence ID" value="NZ_JACBZD010000001.1"/>
</dbReference>
<evidence type="ECO:0000256" key="1">
    <source>
        <dbReference type="ARBA" id="ARBA00005336"/>
    </source>
</evidence>
<dbReference type="Pfam" id="PF01915">
    <property type="entry name" value="Glyco_hydro_3_C"/>
    <property type="match status" value="1"/>
</dbReference>
<name>A0A852ZVF4_9ACTN</name>
<evidence type="ECO:0000313" key="6">
    <source>
        <dbReference type="Proteomes" id="UP000567795"/>
    </source>
</evidence>
<dbReference type="GO" id="GO:0004553">
    <property type="term" value="F:hydrolase activity, hydrolyzing O-glycosyl compounds"/>
    <property type="evidence" value="ECO:0007669"/>
    <property type="project" value="InterPro"/>
</dbReference>
<evidence type="ECO:0000256" key="2">
    <source>
        <dbReference type="ARBA" id="ARBA00022801"/>
    </source>
</evidence>
<dbReference type="Pfam" id="PF14310">
    <property type="entry name" value="Fn3-like"/>
    <property type="match status" value="1"/>
</dbReference>
<dbReference type="Pfam" id="PF00933">
    <property type="entry name" value="Glyco_hydro_3"/>
    <property type="match status" value="1"/>
</dbReference>
<dbReference type="SUPFAM" id="SSF51445">
    <property type="entry name" value="(Trans)glycosidases"/>
    <property type="match status" value="1"/>
</dbReference>
<dbReference type="Proteomes" id="UP000567795">
    <property type="component" value="Unassembled WGS sequence"/>
</dbReference>
<gene>
    <name evidence="5" type="ORF">FHU37_003316</name>
</gene>
<dbReference type="InterPro" id="IPR002772">
    <property type="entry name" value="Glyco_hydro_3_C"/>
</dbReference>
<feature type="compositionally biased region" description="Low complexity" evidence="3">
    <location>
        <begin position="1"/>
        <end position="41"/>
    </location>
</feature>
<dbReference type="InterPro" id="IPR050288">
    <property type="entry name" value="Cellulose_deg_GH3"/>
</dbReference>
<proteinExistence type="inferred from homology"/>
<reference evidence="5 6" key="1">
    <citation type="submission" date="2020-07" db="EMBL/GenBank/DDBJ databases">
        <title>Sequencing the genomes of 1000 actinobacteria strains.</title>
        <authorList>
            <person name="Klenk H.-P."/>
        </authorList>
    </citation>
    <scope>NUCLEOTIDE SEQUENCE [LARGE SCALE GENOMIC DNA]</scope>
    <source>
        <strain evidence="5 6">DSM 42178</strain>
    </source>
</reference>
<dbReference type="AlphaFoldDB" id="A0A852ZVF4"/>
<dbReference type="InterPro" id="IPR013783">
    <property type="entry name" value="Ig-like_fold"/>
</dbReference>
<dbReference type="Gene3D" id="3.20.20.300">
    <property type="entry name" value="Glycoside hydrolase, family 3, N-terminal domain"/>
    <property type="match status" value="1"/>
</dbReference>